<accession>A0A5P2CJY3</accession>
<evidence type="ECO:0000313" key="2">
    <source>
        <dbReference type="Proteomes" id="UP000324015"/>
    </source>
</evidence>
<gene>
    <name evidence="1" type="ORF">DEJ49_18920</name>
</gene>
<dbReference type="EMBL" id="CP029191">
    <property type="protein sequence ID" value="QES42783.1"/>
    <property type="molecule type" value="Genomic_DNA"/>
</dbReference>
<dbReference type="Pfam" id="PF19760">
    <property type="entry name" value="DUF6247"/>
    <property type="match status" value="1"/>
</dbReference>
<sequence length="101" mass="11388">MPERTPKALREAIAQNAPRLLADFDAHWKRAIADTYDLGPVPAFMARWWGEYAIARDPHLDAHLTDLEARATEATDLAEARKLVEEASNIRHMAARTEPGR</sequence>
<organism evidence="1 2">
    <name type="scientific">Streptomyces venezuelae</name>
    <dbReference type="NCBI Taxonomy" id="54571"/>
    <lineage>
        <taxon>Bacteria</taxon>
        <taxon>Bacillati</taxon>
        <taxon>Actinomycetota</taxon>
        <taxon>Actinomycetes</taxon>
        <taxon>Kitasatosporales</taxon>
        <taxon>Streptomycetaceae</taxon>
        <taxon>Streptomyces</taxon>
    </lineage>
</organism>
<dbReference type="AlphaFoldDB" id="A0A5P2CJY3"/>
<dbReference type="Proteomes" id="UP000324015">
    <property type="component" value="Chromosome"/>
</dbReference>
<name>A0A5P2CJY3_STRVZ</name>
<dbReference type="InterPro" id="IPR046214">
    <property type="entry name" value="DUF6247"/>
</dbReference>
<proteinExistence type="predicted"/>
<protein>
    <submittedName>
        <fullName evidence="1">Uncharacterized protein</fullName>
    </submittedName>
</protein>
<dbReference type="RefSeq" id="WP_150185207.1">
    <property type="nucleotide sequence ID" value="NZ_CP029191.1"/>
</dbReference>
<reference evidence="1 2" key="1">
    <citation type="submission" date="2018-05" db="EMBL/GenBank/DDBJ databases">
        <title>Streptomyces venezuelae.</title>
        <authorList>
            <person name="Kim W."/>
            <person name="Lee N."/>
            <person name="Cho B.-K."/>
        </authorList>
    </citation>
    <scope>NUCLEOTIDE SEQUENCE [LARGE SCALE GENOMIC DNA]</scope>
    <source>
        <strain evidence="1 2">ATCC 14585</strain>
    </source>
</reference>
<evidence type="ECO:0000313" key="1">
    <source>
        <dbReference type="EMBL" id="QES42783.1"/>
    </source>
</evidence>